<dbReference type="GO" id="GO:0005930">
    <property type="term" value="C:axoneme"/>
    <property type="evidence" value="ECO:0007669"/>
    <property type="project" value="UniProtKB-SubCell"/>
</dbReference>
<name>I0ZAI6_COCSC</name>
<gene>
    <name evidence="2" type="ORF">COCSUDRAFT_39259</name>
</gene>
<dbReference type="AlphaFoldDB" id="I0ZAI6"/>
<dbReference type="GeneID" id="17045670"/>
<protein>
    <recommendedName>
        <fullName evidence="4">RNI-like protein</fullName>
    </recommendedName>
</protein>
<comment type="subcellular location">
    <subcellularLocation>
        <location evidence="1">Cytoplasm</location>
        <location evidence="1">Cytoskeleton</location>
        <location evidence="1">Cilium axoneme</location>
    </subcellularLocation>
</comment>
<dbReference type="OrthoDB" id="10257471at2759"/>
<dbReference type="eggNOG" id="ENOG502QTW3">
    <property type="taxonomic scope" value="Eukaryota"/>
</dbReference>
<evidence type="ECO:0000256" key="1">
    <source>
        <dbReference type="ARBA" id="ARBA00004430"/>
    </source>
</evidence>
<keyword evidence="3" id="KW-1185">Reference proteome</keyword>
<dbReference type="EMBL" id="AGSI01000001">
    <property type="protein sequence ID" value="EIE27655.1"/>
    <property type="molecule type" value="Genomic_DNA"/>
</dbReference>
<proteinExistence type="predicted"/>
<dbReference type="InterPro" id="IPR032675">
    <property type="entry name" value="LRR_dom_sf"/>
</dbReference>
<accession>I0ZAI6</accession>
<dbReference type="KEGG" id="csl:COCSUDRAFT_39259"/>
<sequence length="322" mass="34453">MLVHWQTGCLAEHLEELLEAGEELLSQLPWTWKAPLLAVARRTGAMTDEALALLADEDLVSLDLARARALTHSGIAAAVSGLPLLRALDLSYTAFQPAALPTLAEACPLLEVLRLGGLGPKPARAAAAALLRCLPRLQQADVADSWEDLAETSAVQAGHGFTSLQYVVWPDVTPEALAHLHAHQPQLKVISAPDHPLLRASRRHRLPAAADPGVPLDQPYAEAVAQYDWEAAAAAVRARCGDEAAGSEGAKSTVAGLRELTLAERFRLAYESRAARVAVVRARNAKKEQRRALRAMGGAERALALAEHGVPLVHTRSPGRPR</sequence>
<organism evidence="2 3">
    <name type="scientific">Coccomyxa subellipsoidea (strain C-169)</name>
    <name type="common">Green microalga</name>
    <dbReference type="NCBI Taxonomy" id="574566"/>
    <lineage>
        <taxon>Eukaryota</taxon>
        <taxon>Viridiplantae</taxon>
        <taxon>Chlorophyta</taxon>
        <taxon>core chlorophytes</taxon>
        <taxon>Trebouxiophyceae</taxon>
        <taxon>Trebouxiophyceae incertae sedis</taxon>
        <taxon>Coccomyxaceae</taxon>
        <taxon>Coccomyxa</taxon>
        <taxon>Coccomyxa subellipsoidea</taxon>
    </lineage>
</organism>
<dbReference type="RefSeq" id="XP_005652199.1">
    <property type="nucleotide sequence ID" value="XM_005652142.1"/>
</dbReference>
<evidence type="ECO:0000313" key="2">
    <source>
        <dbReference type="EMBL" id="EIE27655.1"/>
    </source>
</evidence>
<reference evidence="2 3" key="1">
    <citation type="journal article" date="2012" name="Genome Biol.">
        <title>The genome of the polar eukaryotic microalga coccomyxa subellipsoidea reveals traits of cold adaptation.</title>
        <authorList>
            <person name="Blanc G."/>
            <person name="Agarkova I."/>
            <person name="Grimwood J."/>
            <person name="Kuo A."/>
            <person name="Brueggeman A."/>
            <person name="Dunigan D."/>
            <person name="Gurnon J."/>
            <person name="Ladunga I."/>
            <person name="Lindquist E."/>
            <person name="Lucas S."/>
            <person name="Pangilinan J."/>
            <person name="Proschold T."/>
            <person name="Salamov A."/>
            <person name="Schmutz J."/>
            <person name="Weeks D."/>
            <person name="Yamada T."/>
            <person name="Claverie J.M."/>
            <person name="Grigoriev I."/>
            <person name="Van Etten J."/>
            <person name="Lomsadze A."/>
            <person name="Borodovsky M."/>
        </authorList>
    </citation>
    <scope>NUCLEOTIDE SEQUENCE [LARGE SCALE GENOMIC DNA]</scope>
    <source>
        <strain evidence="2 3">C-169</strain>
    </source>
</reference>
<dbReference type="Proteomes" id="UP000007264">
    <property type="component" value="Unassembled WGS sequence"/>
</dbReference>
<comment type="caution">
    <text evidence="2">The sequence shown here is derived from an EMBL/GenBank/DDBJ whole genome shotgun (WGS) entry which is preliminary data.</text>
</comment>
<dbReference type="SUPFAM" id="SSF52047">
    <property type="entry name" value="RNI-like"/>
    <property type="match status" value="1"/>
</dbReference>
<evidence type="ECO:0008006" key="4">
    <source>
        <dbReference type="Google" id="ProtNLM"/>
    </source>
</evidence>
<evidence type="ECO:0000313" key="3">
    <source>
        <dbReference type="Proteomes" id="UP000007264"/>
    </source>
</evidence>
<dbReference type="Gene3D" id="3.80.10.10">
    <property type="entry name" value="Ribonuclease Inhibitor"/>
    <property type="match status" value="1"/>
</dbReference>